<gene>
    <name evidence="2" type="ORF">CMESO_288</name>
</gene>
<dbReference type="InterPro" id="IPR001680">
    <property type="entry name" value="WD40_rpt"/>
</dbReference>
<dbReference type="SUPFAM" id="SSF50978">
    <property type="entry name" value="WD40 repeat-like"/>
    <property type="match status" value="1"/>
</dbReference>
<accession>J7G841</accession>
<dbReference type="EMBL" id="CP003681">
    <property type="protein sequence ID" value="AFP65458.1"/>
    <property type="molecule type" value="Genomic_DNA"/>
</dbReference>
<name>J7G841_9CRYP</name>
<dbReference type="Gene3D" id="2.130.10.10">
    <property type="entry name" value="YVTN repeat-like/Quinoprotein amine dehydrogenase"/>
    <property type="match status" value="1"/>
</dbReference>
<keyword evidence="2" id="KW-0542">Nucleomorph</keyword>
<reference evidence="2 3" key="1">
    <citation type="journal article" date="2012" name="Genome Biol. Evol.">
        <title>Nucleomorph genome sequence of the cryptophyte alga Chroomonas mesostigmatica CCMP1168 reveals lineage-specific gene loss and genome complexity.</title>
        <authorList>
            <person name="Moore C.E."/>
            <person name="Curtis B."/>
            <person name="Mills T."/>
            <person name="Tanifuji G."/>
            <person name="Archibald J.M."/>
        </authorList>
    </citation>
    <scope>NUCLEOTIDE SEQUENCE [LARGE SCALE GENOMIC DNA]</scope>
    <source>
        <strain evidence="2 3">CCMP1168</strain>
    </source>
</reference>
<sequence>MNKYGKESLEKNKNIKELSYFFSRIYNFHFFPKKKLLFCFFFIREGDKMFTSQTFENIWKIEFLSVSKKKNNNEYIILTTKKIAPKPKKKAFNFIEIWEYSEKNKLKRKSRLCFNGNEIWDIGWNQLIQRNIKKNFGTIALCCGFSLKIIEIPNFLPSRLEIFSFSINIDLINIFQWKMCWKNSEIVTGDIGGKIISYNLGRKLYIKQIINYAHKNLPIGSLKIFFSKGPVGKKFLVTGGFDGYVKLWNLKDSFMNLFQINFFSSKILSLDFSFENFGNLGIFIGLDNGFFSTVFLKNDFLTSIQFNHTSNLLGIKIKKNLIFTLGEDGELSILEINTPFLPERVSLNLLSSHNLLFHLKFKFKNKNSGLQNLKKKFFSKNLNGKFVPPNNYIVSSGGNSGIIVFHRFFLKNNYKKN</sequence>
<dbReference type="InterPro" id="IPR036322">
    <property type="entry name" value="WD40_repeat_dom_sf"/>
</dbReference>
<organism evidence="2 3">
    <name type="scientific">Chroomonas mesostigmatica CCMP1168</name>
    <dbReference type="NCBI Taxonomy" id="1195612"/>
    <lineage>
        <taxon>Eukaryota</taxon>
        <taxon>Cryptophyceae</taxon>
        <taxon>Pyrenomonadales</taxon>
        <taxon>Chroomonadaceae</taxon>
        <taxon>Chroomonas</taxon>
    </lineage>
</organism>
<evidence type="ECO:0000313" key="3">
    <source>
        <dbReference type="Proteomes" id="UP000243348"/>
    </source>
</evidence>
<evidence type="ECO:0000256" key="1">
    <source>
        <dbReference type="PROSITE-ProRule" id="PRU00221"/>
    </source>
</evidence>
<protein>
    <submittedName>
        <fullName evidence="2">Uncharacterized protein</fullName>
    </submittedName>
</protein>
<evidence type="ECO:0000313" key="2">
    <source>
        <dbReference type="EMBL" id="AFP65458.1"/>
    </source>
</evidence>
<feature type="repeat" description="WD" evidence="1">
    <location>
        <begin position="235"/>
        <end position="251"/>
    </location>
</feature>
<keyword evidence="1" id="KW-0853">WD repeat</keyword>
<proteinExistence type="predicted"/>
<geneLocation type="nucleomorph" evidence="2"/>
<dbReference type="Proteomes" id="UP000243348">
    <property type="component" value="Nucleomorph 2"/>
</dbReference>
<dbReference type="PROSITE" id="PS50082">
    <property type="entry name" value="WD_REPEATS_2"/>
    <property type="match status" value="1"/>
</dbReference>
<dbReference type="AlphaFoldDB" id="J7G841"/>
<dbReference type="InterPro" id="IPR015943">
    <property type="entry name" value="WD40/YVTN_repeat-like_dom_sf"/>
</dbReference>